<dbReference type="RefSeq" id="XP_016508262.1">
    <property type="nucleotide sequence ID" value="XM_016652776.1"/>
</dbReference>
<dbReference type="SMART" id="SM00355">
    <property type="entry name" value="ZnF_C2H2"/>
    <property type="match status" value="2"/>
</dbReference>
<dbReference type="Gene3D" id="3.30.160.60">
    <property type="entry name" value="Classic Zinc Finger"/>
    <property type="match status" value="2"/>
</dbReference>
<dbReference type="Proteomes" id="UP000790787">
    <property type="component" value="Chromosome 9"/>
</dbReference>
<dbReference type="GO" id="GO:0008270">
    <property type="term" value="F:zinc ion binding"/>
    <property type="evidence" value="ECO:0007669"/>
    <property type="project" value="InterPro"/>
</dbReference>
<evidence type="ECO:0000313" key="5">
    <source>
        <dbReference type="RefSeq" id="XP_016508261.1"/>
    </source>
</evidence>
<evidence type="ECO:0000313" key="6">
    <source>
        <dbReference type="RefSeq" id="XP_016508262.1"/>
    </source>
</evidence>
<feature type="domain" description="U1-type" evidence="3">
    <location>
        <begin position="128"/>
        <end position="162"/>
    </location>
</feature>
<dbReference type="GeneID" id="107825863"/>
<accession>A0A1S4D4D1</accession>
<keyword evidence="4" id="KW-1185">Reference proteome</keyword>
<evidence type="ECO:0000259" key="3">
    <source>
        <dbReference type="SMART" id="SM00451"/>
    </source>
</evidence>
<dbReference type="AlphaFoldDB" id="A0A1S4D4D1"/>
<sequence>MQVKKTAVPEDAVEIKLSENISSKQVETEWSCAVCQVTTKSEHDLKSHLNGRNHGAMCEGLKTCKQTTKNEGNPPVASNKSNQLKQEEVKHAAAARSEHNSTNLKLKEKVDLAAAGQQLMSADVAVHNSTLWCGICNKRCSDETAMAAHLNGRKHMAKLQKTMSSKAVAERNLEEKGSDVSEKLVTNKVKHLKANVIGIESNTKGLLERPKQLKSGDVAVHNSTLWCGTCNKRCSGFDVPEKLIANKTECEDGGPVWEDIKAIEQMTKHEAADEPRQVKSLKVNLIQIANNTTGLLVKETAIPEESKLRETISSKEVETEWACAVCQLTTTSEHHLNSSLRRRRRREKSKALKTGMHMAKSEGDLPVATIEQMAKHEAAEPNQVKSLKVNLIQIANNTTGLLVKETAIPEESKLRETISSKEVETEWASAVCQLTTTSEHHLNSSLRRRRRREKSKARKTCMHMAKSEGDLPVATKN</sequence>
<feature type="region of interest" description="Disordered" evidence="1">
    <location>
        <begin position="336"/>
        <end position="357"/>
    </location>
</feature>
<dbReference type="GO" id="GO:0003676">
    <property type="term" value="F:nucleic acid binding"/>
    <property type="evidence" value="ECO:0007669"/>
    <property type="project" value="InterPro"/>
</dbReference>
<reference evidence="5 6" key="2">
    <citation type="submission" date="2025-04" db="UniProtKB">
        <authorList>
            <consortium name="RefSeq"/>
        </authorList>
    </citation>
    <scope>IDENTIFICATION</scope>
</reference>
<feature type="domain" description="U1-type" evidence="3">
    <location>
        <begin position="27"/>
        <end position="61"/>
    </location>
</feature>
<feature type="domain" description="C2H2-type" evidence="2">
    <location>
        <begin position="131"/>
        <end position="155"/>
    </location>
</feature>
<evidence type="ECO:0000313" key="4">
    <source>
        <dbReference type="Proteomes" id="UP000790787"/>
    </source>
</evidence>
<evidence type="ECO:0000313" key="7">
    <source>
        <dbReference type="RefSeq" id="XP_016508264.1"/>
    </source>
</evidence>
<dbReference type="RefSeq" id="XP_016508264.1">
    <property type="nucleotide sequence ID" value="XM_016652778.1"/>
</dbReference>
<evidence type="ECO:0000313" key="8">
    <source>
        <dbReference type="RefSeq" id="XP_016508265.1"/>
    </source>
</evidence>
<feature type="domain" description="C2H2-type" evidence="2">
    <location>
        <begin position="30"/>
        <end position="54"/>
    </location>
</feature>
<dbReference type="PANTHER" id="PTHR47487:SF16">
    <property type="entry name" value="C2H2-TYPE DOMAIN-CONTAINING PROTEIN"/>
    <property type="match status" value="1"/>
</dbReference>
<dbReference type="Pfam" id="PF12874">
    <property type="entry name" value="zf-met"/>
    <property type="match status" value="2"/>
</dbReference>
<feature type="region of interest" description="Disordered" evidence="1">
    <location>
        <begin position="439"/>
        <end position="477"/>
    </location>
</feature>
<organism evidence="6">
    <name type="scientific">Nicotiana tabacum</name>
    <name type="common">Common tobacco</name>
    <dbReference type="NCBI Taxonomy" id="4097"/>
    <lineage>
        <taxon>Eukaryota</taxon>
        <taxon>Viridiplantae</taxon>
        <taxon>Streptophyta</taxon>
        <taxon>Embryophyta</taxon>
        <taxon>Tracheophyta</taxon>
        <taxon>Spermatophyta</taxon>
        <taxon>Magnoliopsida</taxon>
        <taxon>eudicotyledons</taxon>
        <taxon>Gunneridae</taxon>
        <taxon>Pentapetalae</taxon>
        <taxon>asterids</taxon>
        <taxon>lamiids</taxon>
        <taxon>Solanales</taxon>
        <taxon>Solanaceae</taxon>
        <taxon>Nicotianoideae</taxon>
        <taxon>Nicotianeae</taxon>
        <taxon>Nicotiana</taxon>
    </lineage>
</organism>
<dbReference type="SUPFAM" id="SSF57667">
    <property type="entry name" value="beta-beta-alpha zinc fingers"/>
    <property type="match status" value="2"/>
</dbReference>
<gene>
    <name evidence="5 6 7 8" type="primary">LOC107825863</name>
</gene>
<name>A0A1S4D4D1_TOBAC</name>
<evidence type="ECO:0000259" key="2">
    <source>
        <dbReference type="SMART" id="SM00355"/>
    </source>
</evidence>
<protein>
    <submittedName>
        <fullName evidence="5 6">Uncharacterized protein isoform X1</fullName>
    </submittedName>
</protein>
<dbReference type="RefSeq" id="XP_016508265.1">
    <property type="nucleotide sequence ID" value="XM_016652779.1"/>
</dbReference>
<dbReference type="RefSeq" id="XP_016508261.1">
    <property type="nucleotide sequence ID" value="XM_016652775.1"/>
</dbReference>
<dbReference type="PaxDb" id="4097-A0A1S4D4D1"/>
<proteinExistence type="predicted"/>
<dbReference type="InterPro" id="IPR036236">
    <property type="entry name" value="Znf_C2H2_sf"/>
</dbReference>
<dbReference type="PANTHER" id="PTHR47487">
    <property type="entry name" value="OS06G0651300 PROTEIN-RELATED"/>
    <property type="match status" value="1"/>
</dbReference>
<reference key="1">
    <citation type="journal article" date="2014" name="Nat. Commun.">
        <title>The tobacco genome sequence and its comparison with those of tomato and potato.</title>
        <authorList>
            <person name="Sierro N."/>
            <person name="Battey J.N."/>
            <person name="Ouadi S."/>
            <person name="Bakaher N."/>
            <person name="Bovet L."/>
            <person name="Willig A."/>
            <person name="Goepfert S."/>
            <person name="Peitsch M.C."/>
            <person name="Ivanov N.V."/>
        </authorList>
    </citation>
    <scope>NUCLEOTIDE SEQUENCE [LARGE SCALE GENOMIC DNA]</scope>
    <source>
        <strain>cv. TN90</strain>
    </source>
</reference>
<dbReference type="KEGG" id="nta:107825863"/>
<feature type="compositionally biased region" description="Basic residues" evidence="1">
    <location>
        <begin position="446"/>
        <end position="461"/>
    </location>
</feature>
<dbReference type="SMART" id="SM00451">
    <property type="entry name" value="ZnF_U1"/>
    <property type="match status" value="2"/>
</dbReference>
<evidence type="ECO:0000256" key="1">
    <source>
        <dbReference type="SAM" id="MobiDB-lite"/>
    </source>
</evidence>
<dbReference type="OrthoDB" id="434647at2759"/>
<dbReference type="InterPro" id="IPR003604">
    <property type="entry name" value="Matrin/U1-like-C_Znf_C2H2"/>
</dbReference>
<dbReference type="InterPro" id="IPR013087">
    <property type="entry name" value="Znf_C2H2_type"/>
</dbReference>